<keyword evidence="3" id="KW-1185">Reference proteome</keyword>
<comment type="caution">
    <text evidence="2">The sequence shown here is derived from an EMBL/GenBank/DDBJ whole genome shotgun (WGS) entry which is preliminary data.</text>
</comment>
<accession>A0A5S4G9X5</accession>
<dbReference type="RefSeq" id="WP_138693382.1">
    <property type="nucleotide sequence ID" value="NZ_JBHSAZ010000052.1"/>
</dbReference>
<sequence>MIFARSPLRWRTVRAAAVTAVAAVLAGTIGAPPALAVGSGQVATDGRNLNVRSGPGTHYGFAAAPLANGTRVTVYCVRWGESIDGLYGRSSWWDKIDRYAEKYVADALVYTGTMEPVAPRCGKRVLRPLDERRAGARSSVG</sequence>
<dbReference type="Gene3D" id="2.30.30.40">
    <property type="entry name" value="SH3 Domains"/>
    <property type="match status" value="1"/>
</dbReference>
<dbReference type="AlphaFoldDB" id="A0A5S4G9X5"/>
<gene>
    <name evidence="2" type="ORF">ETD85_31200</name>
</gene>
<dbReference type="EMBL" id="VCKX01000112">
    <property type="protein sequence ID" value="TMR29816.1"/>
    <property type="molecule type" value="Genomic_DNA"/>
</dbReference>
<organism evidence="2 3">
    <name type="scientific">Nonomuraea zeae</name>
    <dbReference type="NCBI Taxonomy" id="1642303"/>
    <lineage>
        <taxon>Bacteria</taxon>
        <taxon>Bacillati</taxon>
        <taxon>Actinomycetota</taxon>
        <taxon>Actinomycetes</taxon>
        <taxon>Streptosporangiales</taxon>
        <taxon>Streptosporangiaceae</taxon>
        <taxon>Nonomuraea</taxon>
    </lineage>
</organism>
<protein>
    <submittedName>
        <fullName evidence="2">SH3 domain-containing protein</fullName>
    </submittedName>
</protein>
<evidence type="ECO:0000256" key="1">
    <source>
        <dbReference type="SAM" id="SignalP"/>
    </source>
</evidence>
<proteinExistence type="predicted"/>
<evidence type="ECO:0000313" key="3">
    <source>
        <dbReference type="Proteomes" id="UP000306628"/>
    </source>
</evidence>
<reference evidence="2 3" key="1">
    <citation type="submission" date="2019-05" db="EMBL/GenBank/DDBJ databases">
        <title>Draft genome sequence of Nonomuraea zeae DSM 100528.</title>
        <authorList>
            <person name="Saricaoglu S."/>
            <person name="Isik K."/>
        </authorList>
    </citation>
    <scope>NUCLEOTIDE SEQUENCE [LARGE SCALE GENOMIC DNA]</scope>
    <source>
        <strain evidence="2 3">DSM 100528</strain>
    </source>
</reference>
<dbReference type="Proteomes" id="UP000306628">
    <property type="component" value="Unassembled WGS sequence"/>
</dbReference>
<keyword evidence="1" id="KW-0732">Signal</keyword>
<feature type="chain" id="PRO_5024441862" evidence="1">
    <location>
        <begin position="37"/>
        <end position="141"/>
    </location>
</feature>
<feature type="signal peptide" evidence="1">
    <location>
        <begin position="1"/>
        <end position="36"/>
    </location>
</feature>
<name>A0A5S4G9X5_9ACTN</name>
<evidence type="ECO:0000313" key="2">
    <source>
        <dbReference type="EMBL" id="TMR29816.1"/>
    </source>
</evidence>
<dbReference type="OrthoDB" id="4305308at2"/>